<feature type="domain" description="DUF7823" evidence="2">
    <location>
        <begin position="142"/>
        <end position="242"/>
    </location>
</feature>
<name>A0A7C9GRA2_9GAMM</name>
<dbReference type="Pfam" id="PF25136">
    <property type="entry name" value="DUF7823"/>
    <property type="match status" value="1"/>
</dbReference>
<comment type="caution">
    <text evidence="3">The sequence shown here is derived from an EMBL/GenBank/DDBJ whole genome shotgun (WGS) entry which is preliminary data.</text>
</comment>
<sequence>MSEVNKLKNTICPFDPDQYKKKIDVEVDGIPPVGSLPWALIQVYFGKILGRSKWNANEYIQLTAKSGGGVPVHIEKHDRQSFPFPWEPTPEDLMACDWKLVKAEDCMLSFDLMVGTSKYASDSGQVWGYLTPSGIDFRSVGSPFGTLTNLQNTIGIGNILEFMLVENTIGTFGSIALQFDTQNQPDLGGKNLEVTVDGSTYSLGSRTGSTTYFIYHSGGAPKLGDLLKQNVSKTLHFCLNWK</sequence>
<evidence type="ECO:0000313" key="3">
    <source>
        <dbReference type="EMBL" id="MQL48935.1"/>
    </source>
</evidence>
<dbReference type="InterPro" id="IPR056725">
    <property type="entry name" value="DUF7823"/>
</dbReference>
<dbReference type="InterPro" id="IPR021361">
    <property type="entry name" value="Tad2-like_dom"/>
</dbReference>
<feature type="domain" description="Thoeris anti-defense 2-like" evidence="1">
    <location>
        <begin position="36"/>
        <end position="101"/>
    </location>
</feature>
<evidence type="ECO:0000313" key="4">
    <source>
        <dbReference type="Proteomes" id="UP000481739"/>
    </source>
</evidence>
<proteinExistence type="predicted"/>
<dbReference type="Proteomes" id="UP000481739">
    <property type="component" value="Unassembled WGS sequence"/>
</dbReference>
<dbReference type="Pfam" id="PF11195">
    <property type="entry name" value="Tad2-like"/>
    <property type="match status" value="1"/>
</dbReference>
<dbReference type="RefSeq" id="WP_036849716.1">
    <property type="nucleotide sequence ID" value="NZ_CAWOZU010000019.1"/>
</dbReference>
<organism evidence="3 4">
    <name type="scientific">Photorhabdus khanii</name>
    <dbReference type="NCBI Taxonomy" id="1004150"/>
    <lineage>
        <taxon>Bacteria</taxon>
        <taxon>Pseudomonadati</taxon>
        <taxon>Pseudomonadota</taxon>
        <taxon>Gammaproteobacteria</taxon>
        <taxon>Enterobacterales</taxon>
        <taxon>Morganellaceae</taxon>
        <taxon>Photorhabdus</taxon>
    </lineage>
</organism>
<dbReference type="AlphaFoldDB" id="A0A7C9GRA2"/>
<evidence type="ECO:0000259" key="1">
    <source>
        <dbReference type="Pfam" id="PF11195"/>
    </source>
</evidence>
<gene>
    <name evidence="3" type="ORF">GEA64_13600</name>
</gene>
<protein>
    <submittedName>
        <fullName evidence="3">DUF2829 domain-containing protein</fullName>
    </submittedName>
</protein>
<accession>A0A7C9GRA2</accession>
<dbReference type="EMBL" id="WHZZ01000004">
    <property type="protein sequence ID" value="MQL48935.1"/>
    <property type="molecule type" value="Genomic_DNA"/>
</dbReference>
<reference evidence="3 4" key="1">
    <citation type="journal article" date="2019" name="Nature">
        <title>A new antibiotic selectively kills Gram-negative pathogens.</title>
        <authorList>
            <person name="Imai Y."/>
            <person name="Meyer K.J."/>
            <person name="Iinishi A."/>
            <person name="Favre-Godal Q."/>
            <person name="Green R."/>
            <person name="Manuse S."/>
            <person name="Caboni M."/>
            <person name="Mori M."/>
            <person name="Niles S."/>
            <person name="Ghiglieri M."/>
            <person name="Honrao C."/>
            <person name="Ma X."/>
            <person name="Guo J.J."/>
            <person name="Makriyannis A."/>
            <person name="Linares-Otoya L."/>
            <person name="Boehringer N."/>
            <person name="Wuisan Z.G."/>
            <person name="Kaur H."/>
            <person name="Wu R."/>
            <person name="Mateus A."/>
            <person name="Typas A."/>
            <person name="Savitski M.M."/>
            <person name="Espinoza J.L."/>
            <person name="O'Rourke A."/>
            <person name="Nelson K.E."/>
            <person name="Hiller S."/>
            <person name="Noinaj N."/>
            <person name="Schaeberle T.F."/>
            <person name="D'Onofrio A."/>
            <person name="Lewis K."/>
        </authorList>
    </citation>
    <scope>NUCLEOTIDE SEQUENCE [LARGE SCALE GENOMIC DNA]</scope>
    <source>
        <strain evidence="3 4">HGB 1456</strain>
    </source>
</reference>
<evidence type="ECO:0000259" key="2">
    <source>
        <dbReference type="Pfam" id="PF25136"/>
    </source>
</evidence>